<dbReference type="EMBL" id="JAVFWL010000002">
    <property type="protein sequence ID" value="KAK6735628.1"/>
    <property type="molecule type" value="Genomic_DNA"/>
</dbReference>
<reference evidence="1 2" key="1">
    <citation type="submission" date="2023-08" db="EMBL/GenBank/DDBJ databases">
        <title>A Necator americanus chromosomal reference genome.</title>
        <authorList>
            <person name="Ilik V."/>
            <person name="Petrzelkova K.J."/>
            <person name="Pardy F."/>
            <person name="Fuh T."/>
            <person name="Niatou-Singa F.S."/>
            <person name="Gouil Q."/>
            <person name="Baker L."/>
            <person name="Ritchie M.E."/>
            <person name="Jex A.R."/>
            <person name="Gazzola D."/>
            <person name="Li H."/>
            <person name="Toshio Fujiwara R."/>
            <person name="Zhan B."/>
            <person name="Aroian R.V."/>
            <person name="Pafco B."/>
            <person name="Schwarz E.M."/>
        </authorList>
    </citation>
    <scope>NUCLEOTIDE SEQUENCE [LARGE SCALE GENOMIC DNA]</scope>
    <source>
        <strain evidence="1 2">Aroian</strain>
        <tissue evidence="1">Whole animal</tissue>
    </source>
</reference>
<sequence>MRLHERLERDLFERISRDPLYRFSIDLTFELGRRKRAAWGAFKSIEDVVKRTRNIRLRAHLLNITFLPALTYASETWAFRKPEENAISVKERGTERVMLAVTRFTEVKERIRSSLLRRRSKIRVAAAYAKESKIRWAGRDTFQRQSLDQSR</sequence>
<organism evidence="1 2">
    <name type="scientific">Necator americanus</name>
    <name type="common">Human hookworm</name>
    <dbReference type="NCBI Taxonomy" id="51031"/>
    <lineage>
        <taxon>Eukaryota</taxon>
        <taxon>Metazoa</taxon>
        <taxon>Ecdysozoa</taxon>
        <taxon>Nematoda</taxon>
        <taxon>Chromadorea</taxon>
        <taxon>Rhabditida</taxon>
        <taxon>Rhabditina</taxon>
        <taxon>Rhabditomorpha</taxon>
        <taxon>Strongyloidea</taxon>
        <taxon>Ancylostomatidae</taxon>
        <taxon>Bunostominae</taxon>
        <taxon>Necator</taxon>
    </lineage>
</organism>
<name>A0ABR1CAW8_NECAM</name>
<protein>
    <submittedName>
        <fullName evidence="1">Uncharacterized protein</fullName>
    </submittedName>
</protein>
<comment type="caution">
    <text evidence="1">The sequence shown here is derived from an EMBL/GenBank/DDBJ whole genome shotgun (WGS) entry which is preliminary data.</text>
</comment>
<proteinExistence type="predicted"/>
<dbReference type="Proteomes" id="UP001303046">
    <property type="component" value="Unassembled WGS sequence"/>
</dbReference>
<accession>A0ABR1CAW8</accession>
<gene>
    <name evidence="1" type="primary">Necator_chrII.g6483</name>
    <name evidence="1" type="ORF">RB195_018690</name>
</gene>
<evidence type="ECO:0000313" key="2">
    <source>
        <dbReference type="Proteomes" id="UP001303046"/>
    </source>
</evidence>
<evidence type="ECO:0000313" key="1">
    <source>
        <dbReference type="EMBL" id="KAK6735628.1"/>
    </source>
</evidence>
<keyword evidence="2" id="KW-1185">Reference proteome</keyword>